<dbReference type="GO" id="GO:0003824">
    <property type="term" value="F:catalytic activity"/>
    <property type="evidence" value="ECO:0007669"/>
    <property type="project" value="InterPro"/>
</dbReference>
<keyword evidence="4" id="KW-0408">Iron</keyword>
<evidence type="ECO:0000256" key="3">
    <source>
        <dbReference type="ARBA" id="ARBA00022723"/>
    </source>
</evidence>
<dbReference type="Gene3D" id="3.20.20.70">
    <property type="entry name" value="Aldolase class I"/>
    <property type="match status" value="1"/>
</dbReference>
<evidence type="ECO:0000256" key="1">
    <source>
        <dbReference type="ARBA" id="ARBA00001966"/>
    </source>
</evidence>
<dbReference type="GO" id="GO:0005829">
    <property type="term" value="C:cytosol"/>
    <property type="evidence" value="ECO:0007669"/>
    <property type="project" value="TreeGrafter"/>
</dbReference>
<evidence type="ECO:0000256" key="2">
    <source>
        <dbReference type="ARBA" id="ARBA00022691"/>
    </source>
</evidence>
<dbReference type="PANTHER" id="PTHR43409:SF7">
    <property type="entry name" value="BLL1977 PROTEIN"/>
    <property type="match status" value="1"/>
</dbReference>
<dbReference type="InterPro" id="IPR058240">
    <property type="entry name" value="rSAM_sf"/>
</dbReference>
<organism evidence="7 8">
    <name type="scientific">Fluviispira sanaruensis</name>
    <dbReference type="NCBI Taxonomy" id="2493639"/>
    <lineage>
        <taxon>Bacteria</taxon>
        <taxon>Pseudomonadati</taxon>
        <taxon>Bdellovibrionota</taxon>
        <taxon>Oligoflexia</taxon>
        <taxon>Silvanigrellales</taxon>
        <taxon>Silvanigrellaceae</taxon>
        <taxon>Fluviispira</taxon>
    </lineage>
</organism>
<keyword evidence="2" id="KW-0949">S-adenosyl-L-methionine</keyword>
<evidence type="ECO:0000259" key="6">
    <source>
        <dbReference type="SMART" id="SM00729"/>
    </source>
</evidence>
<dbReference type="OrthoDB" id="9801424at2"/>
<protein>
    <submittedName>
        <fullName evidence="7">Radical SAM protein</fullName>
    </submittedName>
</protein>
<keyword evidence="5" id="KW-0411">Iron-sulfur</keyword>
<evidence type="ECO:0000313" key="7">
    <source>
        <dbReference type="EMBL" id="BBH52053.1"/>
    </source>
</evidence>
<dbReference type="InterPro" id="IPR013785">
    <property type="entry name" value="Aldolase_TIM"/>
</dbReference>
<dbReference type="AlphaFoldDB" id="A0A4P2VGN2"/>
<comment type="cofactor">
    <cofactor evidence="1">
        <name>[4Fe-4S] cluster</name>
        <dbReference type="ChEBI" id="CHEBI:49883"/>
    </cofactor>
</comment>
<gene>
    <name evidence="7" type="ORF">JCM31447_313400</name>
</gene>
<dbReference type="SUPFAM" id="SSF102114">
    <property type="entry name" value="Radical SAM enzymes"/>
    <property type="match status" value="1"/>
</dbReference>
<dbReference type="EMBL" id="AP019368">
    <property type="protein sequence ID" value="BBH52053.1"/>
    <property type="molecule type" value="Genomic_DNA"/>
</dbReference>
<dbReference type="RefSeq" id="WP_130606159.1">
    <property type="nucleotide sequence ID" value="NZ_AP019368.1"/>
</dbReference>
<dbReference type="GO" id="GO:0046872">
    <property type="term" value="F:metal ion binding"/>
    <property type="evidence" value="ECO:0007669"/>
    <property type="project" value="UniProtKB-KW"/>
</dbReference>
<keyword evidence="3" id="KW-0479">Metal-binding</keyword>
<dbReference type="SFLD" id="SFLDG01082">
    <property type="entry name" value="B12-binding_domain_containing"/>
    <property type="match status" value="1"/>
</dbReference>
<proteinExistence type="predicted"/>
<reference evidence="7 8" key="1">
    <citation type="submission" date="2018-12" db="EMBL/GenBank/DDBJ databases">
        <title>Rubrispira sanarue gen. nov., sp., nov., a member of the order Silvanigrellales, isolated from a brackish lake in Hamamatsu Japan.</title>
        <authorList>
            <person name="Maejima Y."/>
            <person name="Iino T."/>
            <person name="Muraguchi Y."/>
            <person name="Fukuda K."/>
            <person name="Nojiri H."/>
            <person name="Ohkuma M."/>
            <person name="Moriuchi R."/>
            <person name="Dohra H."/>
            <person name="Kimbara K."/>
            <person name="Shintani M."/>
        </authorList>
    </citation>
    <scope>NUCLEOTIDE SEQUENCE [LARGE SCALE GENOMIC DNA]</scope>
    <source>
        <strain evidence="7 8">RF1110005</strain>
    </source>
</reference>
<evidence type="ECO:0000313" key="8">
    <source>
        <dbReference type="Proteomes" id="UP000291236"/>
    </source>
</evidence>
<dbReference type="Pfam" id="PF04055">
    <property type="entry name" value="Radical_SAM"/>
    <property type="match status" value="1"/>
</dbReference>
<dbReference type="InterPro" id="IPR006638">
    <property type="entry name" value="Elp3/MiaA/NifB-like_rSAM"/>
</dbReference>
<dbReference type="GO" id="GO:0051536">
    <property type="term" value="F:iron-sulfur cluster binding"/>
    <property type="evidence" value="ECO:0007669"/>
    <property type="project" value="UniProtKB-KW"/>
</dbReference>
<dbReference type="SMART" id="SM00729">
    <property type="entry name" value="Elp3"/>
    <property type="match status" value="1"/>
</dbReference>
<accession>A0A4P2VGN2</accession>
<dbReference type="Gene3D" id="3.40.50.280">
    <property type="entry name" value="Cobalamin-binding domain"/>
    <property type="match status" value="1"/>
</dbReference>
<keyword evidence="8" id="KW-1185">Reference proteome</keyword>
<evidence type="ECO:0000256" key="4">
    <source>
        <dbReference type="ARBA" id="ARBA00023004"/>
    </source>
</evidence>
<dbReference type="PANTHER" id="PTHR43409">
    <property type="entry name" value="ANAEROBIC MAGNESIUM-PROTOPORPHYRIN IX MONOMETHYL ESTER CYCLASE-RELATED"/>
    <property type="match status" value="1"/>
</dbReference>
<dbReference type="InterPro" id="IPR007197">
    <property type="entry name" value="rSAM"/>
</dbReference>
<dbReference type="InterPro" id="IPR051198">
    <property type="entry name" value="BchE-like"/>
</dbReference>
<evidence type="ECO:0000256" key="5">
    <source>
        <dbReference type="ARBA" id="ARBA00023014"/>
    </source>
</evidence>
<sequence length="504" mass="59037">MNISKKIEDINFNQISCMFPSNEFDLSIAENEQEIIGKIFSKKSVTLYIPYVQHALTCENRMPTLGMCIIKSYLEEKGCQVKCLDNYICQFEDHKLSNILHINPTTLICGYIANNFMLKEFLRTILLLKKEHGSISFKYVSIAGPFAEMNSLELISKLKGLIDFIHVGDCENSILSTLKALENSNDIDFEKIDSIVYFNKLIEAPTKTKRFDSKYLFHLKRPDYSYYLKKFGSNLTYTVSLGRGCAGSCTFCTIITMSRHKYRDFSEEYFSDIFNLFQSEKIENFTVVDDNFFSTYDVDAKVNMLLTGAKKLGNPKFSITTRIEDINTYQSQIKILCENGLKNIFFSIENFYPITQVLFNKKISIDDIYKCLEFTNKMRIGVKFGFIFFHPWVTKEEMLFNLNYLTEIFEKYDNIQTTAPMLKLDIFKGTPIYLRAKRQNLLSGDIFRGFSWDFINEEARKIFYIWKDLNRTFIYEYLKNKQIRPLVFKQIQSLRSIIKSVEQK</sequence>
<feature type="domain" description="Elp3/MiaA/NifB-like radical SAM core" evidence="6">
    <location>
        <begin position="235"/>
        <end position="456"/>
    </location>
</feature>
<name>A0A4P2VGN2_FLUSA</name>
<dbReference type="Proteomes" id="UP000291236">
    <property type="component" value="Chromosome"/>
</dbReference>
<dbReference type="SFLD" id="SFLDS00029">
    <property type="entry name" value="Radical_SAM"/>
    <property type="match status" value="1"/>
</dbReference>
<dbReference type="KEGG" id="sbf:JCM31447_313400"/>